<feature type="domain" description="DinB-like" evidence="1">
    <location>
        <begin position="12"/>
        <end position="158"/>
    </location>
</feature>
<keyword evidence="3" id="KW-1185">Reference proteome</keyword>
<dbReference type="RefSeq" id="WP_166585246.1">
    <property type="nucleotide sequence ID" value="NZ_WWEO01000041.1"/>
</dbReference>
<dbReference type="Pfam" id="PF12867">
    <property type="entry name" value="DinB_2"/>
    <property type="match status" value="1"/>
</dbReference>
<evidence type="ECO:0000259" key="1">
    <source>
        <dbReference type="Pfam" id="PF12867"/>
    </source>
</evidence>
<proteinExistence type="predicted"/>
<dbReference type="InterPro" id="IPR024775">
    <property type="entry name" value="DinB-like"/>
</dbReference>
<evidence type="ECO:0000313" key="2">
    <source>
        <dbReference type="EMBL" id="NCD69263.1"/>
    </source>
</evidence>
<protein>
    <submittedName>
        <fullName evidence="2">DinB family protein</fullName>
    </submittedName>
</protein>
<evidence type="ECO:0000313" key="3">
    <source>
        <dbReference type="Proteomes" id="UP000638732"/>
    </source>
</evidence>
<comment type="caution">
    <text evidence="2">The sequence shown here is derived from an EMBL/GenBank/DDBJ whole genome shotgun (WGS) entry which is preliminary data.</text>
</comment>
<dbReference type="Gene3D" id="1.20.120.450">
    <property type="entry name" value="dinb family like domain"/>
    <property type="match status" value="1"/>
</dbReference>
<dbReference type="InterPro" id="IPR034660">
    <property type="entry name" value="DinB/YfiT-like"/>
</dbReference>
<accession>A0A966DRM8</accession>
<organism evidence="2 3">
    <name type="scientific">Mucilaginibacter agri</name>
    <dbReference type="NCBI Taxonomy" id="2695265"/>
    <lineage>
        <taxon>Bacteria</taxon>
        <taxon>Pseudomonadati</taxon>
        <taxon>Bacteroidota</taxon>
        <taxon>Sphingobacteriia</taxon>
        <taxon>Sphingobacteriales</taxon>
        <taxon>Sphingobacteriaceae</taxon>
        <taxon>Mucilaginibacter</taxon>
    </lineage>
</organism>
<dbReference type="SUPFAM" id="SSF109854">
    <property type="entry name" value="DinB/YfiT-like putative metalloenzymes"/>
    <property type="match status" value="1"/>
</dbReference>
<reference evidence="2" key="1">
    <citation type="submission" date="2020-01" db="EMBL/GenBank/DDBJ databases">
        <authorList>
            <person name="Seo Y.L."/>
        </authorList>
    </citation>
    <scope>NUCLEOTIDE SEQUENCE</scope>
    <source>
        <strain evidence="2">R11</strain>
    </source>
</reference>
<reference evidence="2" key="2">
    <citation type="submission" date="2020-10" db="EMBL/GenBank/DDBJ databases">
        <title>Mucilaginibacter sp. nov., isolated from soil.</title>
        <authorList>
            <person name="Jeon C.O."/>
        </authorList>
    </citation>
    <scope>NUCLEOTIDE SEQUENCE</scope>
    <source>
        <strain evidence="2">R11</strain>
    </source>
</reference>
<dbReference type="AlphaFoldDB" id="A0A966DRM8"/>
<dbReference type="EMBL" id="WWEO01000041">
    <property type="protein sequence ID" value="NCD69263.1"/>
    <property type="molecule type" value="Genomic_DNA"/>
</dbReference>
<sequence>MNVIANDVENTSKELLQAIFLIPSGKFDTVPFDGSWTAGQVAEHVLKSCSGFAEVLEGNVKPTDRDPEAYVPMLRETFLNFDIKMKSPEFILPTETVHDMQSMSAELATALASVAAVAKVEDLTLTCEDFEFPNLGKLTRIEFINFVVVHTQRHIHQLKNINKHLVN</sequence>
<gene>
    <name evidence="2" type="ORF">GSY63_07830</name>
</gene>
<dbReference type="Proteomes" id="UP000638732">
    <property type="component" value="Unassembled WGS sequence"/>
</dbReference>
<name>A0A966DRM8_9SPHI</name>